<sequence length="245" mass="27515">MISIEEIEHFAYEYYPFVIYFSLTIITTSLFLYFHESSQPSKKKDIHNDRSKLIGSKVSGGPLKKKVYRKRDSKIKPSKIVILYGTVTGNSKVYSLKLQNKLKGLTEVTAIDISGIDPEETLFELASVENVVLLLLPTHSEGTPPPTAAWFYKWLGESASDFRYDKTSFKNLHYAVFGLGNSSYQEHYNVVGTQVDQWLQDLGAQRVLPLALGDEDSLDEDFNKWAKLVAELATAESSSASPVSM</sequence>
<dbReference type="PRINTS" id="PR00369">
    <property type="entry name" value="FLAVODOXIN"/>
</dbReference>
<dbReference type="GO" id="GO:0008033">
    <property type="term" value="P:tRNA processing"/>
    <property type="evidence" value="ECO:0007669"/>
    <property type="project" value="InterPro"/>
</dbReference>
<gene>
    <name evidence="3" type="ORF">g.41795</name>
</gene>
<feature type="transmembrane region" description="Helical" evidence="1">
    <location>
        <begin position="14"/>
        <end position="34"/>
    </location>
</feature>
<dbReference type="GO" id="GO:0051539">
    <property type="term" value="F:4 iron, 4 sulfur cluster binding"/>
    <property type="evidence" value="ECO:0007669"/>
    <property type="project" value="InterPro"/>
</dbReference>
<dbReference type="PANTHER" id="PTHR13930:SF0">
    <property type="entry name" value="S-ADENOSYL-L-METHIONINE-DEPENDENT TRNA 4-DEMETHYLWYOSINE SYNTHASE TYW1-RELATED"/>
    <property type="match status" value="1"/>
</dbReference>
<dbReference type="InterPro" id="IPR008254">
    <property type="entry name" value="Flavodoxin/NO_synth"/>
</dbReference>
<feature type="domain" description="Flavodoxin-like" evidence="2">
    <location>
        <begin position="80"/>
        <end position="230"/>
    </location>
</feature>
<dbReference type="GO" id="GO:0010181">
    <property type="term" value="F:FMN binding"/>
    <property type="evidence" value="ECO:0007669"/>
    <property type="project" value="InterPro"/>
</dbReference>
<proteinExistence type="predicted"/>
<dbReference type="EMBL" id="GECU01034679">
    <property type="protein sequence ID" value="JAS73027.1"/>
    <property type="molecule type" value="Transcribed_RNA"/>
</dbReference>
<organism evidence="3">
    <name type="scientific">Homalodisca liturata</name>
    <dbReference type="NCBI Taxonomy" id="320908"/>
    <lineage>
        <taxon>Eukaryota</taxon>
        <taxon>Metazoa</taxon>
        <taxon>Ecdysozoa</taxon>
        <taxon>Arthropoda</taxon>
        <taxon>Hexapoda</taxon>
        <taxon>Insecta</taxon>
        <taxon>Pterygota</taxon>
        <taxon>Neoptera</taxon>
        <taxon>Paraneoptera</taxon>
        <taxon>Hemiptera</taxon>
        <taxon>Auchenorrhyncha</taxon>
        <taxon>Membracoidea</taxon>
        <taxon>Cicadellidae</taxon>
        <taxon>Cicadellinae</taxon>
        <taxon>Proconiini</taxon>
        <taxon>Homalodisca</taxon>
    </lineage>
</organism>
<dbReference type="Pfam" id="PF00258">
    <property type="entry name" value="Flavodoxin_1"/>
    <property type="match status" value="1"/>
</dbReference>
<dbReference type="PANTHER" id="PTHR13930">
    <property type="entry name" value="S-ADENOSYL-L-METHIONINE-DEPENDENT TRNA 4-DEMETHYLWYOSINE SYNTHASE"/>
    <property type="match status" value="1"/>
</dbReference>
<keyword evidence="1" id="KW-0472">Membrane</keyword>
<evidence type="ECO:0000256" key="1">
    <source>
        <dbReference type="SAM" id="Phobius"/>
    </source>
</evidence>
<dbReference type="InterPro" id="IPR029039">
    <property type="entry name" value="Flavoprotein-like_sf"/>
</dbReference>
<name>A0A1B6HE73_9HEMI</name>
<dbReference type="Gene3D" id="3.40.50.360">
    <property type="match status" value="1"/>
</dbReference>
<protein>
    <recommendedName>
        <fullName evidence="2">Flavodoxin-like domain-containing protein</fullName>
    </recommendedName>
</protein>
<keyword evidence="1" id="KW-0812">Transmembrane</keyword>
<dbReference type="InterPro" id="IPR001094">
    <property type="entry name" value="Flavdoxin-like"/>
</dbReference>
<dbReference type="AlphaFoldDB" id="A0A1B6HE73"/>
<accession>A0A1B6HE73</accession>
<dbReference type="SUPFAM" id="SSF52218">
    <property type="entry name" value="Flavoproteins"/>
    <property type="match status" value="1"/>
</dbReference>
<reference evidence="3" key="1">
    <citation type="submission" date="2015-11" db="EMBL/GenBank/DDBJ databases">
        <title>De novo transcriptome assembly of four potential Pierce s Disease insect vectors from Arizona vineyards.</title>
        <authorList>
            <person name="Tassone E.E."/>
        </authorList>
    </citation>
    <scope>NUCLEOTIDE SEQUENCE</scope>
</reference>
<evidence type="ECO:0000313" key="3">
    <source>
        <dbReference type="EMBL" id="JAS73027.1"/>
    </source>
</evidence>
<keyword evidence="1" id="KW-1133">Transmembrane helix</keyword>
<dbReference type="InterPro" id="IPR034556">
    <property type="entry name" value="tRNA_wybutosine-synthase"/>
</dbReference>
<dbReference type="PROSITE" id="PS50902">
    <property type="entry name" value="FLAVODOXIN_LIKE"/>
    <property type="match status" value="1"/>
</dbReference>
<evidence type="ECO:0000259" key="2">
    <source>
        <dbReference type="PROSITE" id="PS50902"/>
    </source>
</evidence>